<dbReference type="Proteomes" id="UP000076842">
    <property type="component" value="Unassembled WGS sequence"/>
</dbReference>
<evidence type="ECO:0000313" key="3">
    <source>
        <dbReference type="Proteomes" id="UP000076842"/>
    </source>
</evidence>
<dbReference type="InParanoid" id="A0A165D7Z7"/>
<protein>
    <submittedName>
        <fullName evidence="2">Uncharacterized protein</fullName>
    </submittedName>
</protein>
<dbReference type="AlphaFoldDB" id="A0A165D7Z7"/>
<organism evidence="2 3">
    <name type="scientific">Calocera cornea HHB12733</name>
    <dbReference type="NCBI Taxonomy" id="1353952"/>
    <lineage>
        <taxon>Eukaryota</taxon>
        <taxon>Fungi</taxon>
        <taxon>Dikarya</taxon>
        <taxon>Basidiomycota</taxon>
        <taxon>Agaricomycotina</taxon>
        <taxon>Dacrymycetes</taxon>
        <taxon>Dacrymycetales</taxon>
        <taxon>Dacrymycetaceae</taxon>
        <taxon>Calocera</taxon>
    </lineage>
</organism>
<feature type="compositionally biased region" description="Basic residues" evidence="1">
    <location>
        <begin position="250"/>
        <end position="262"/>
    </location>
</feature>
<feature type="region of interest" description="Disordered" evidence="1">
    <location>
        <begin position="211"/>
        <end position="230"/>
    </location>
</feature>
<evidence type="ECO:0000256" key="1">
    <source>
        <dbReference type="SAM" id="MobiDB-lite"/>
    </source>
</evidence>
<dbReference type="EMBL" id="KV424072">
    <property type="protein sequence ID" value="KZT52268.1"/>
    <property type="molecule type" value="Genomic_DNA"/>
</dbReference>
<sequence length="299" mass="33333">MTTPFPNYFADYTKSTETLPCTTPAILMGASYGSAHRRARFCDRQDDVRRLQTSPFDDAWLEEKITFFPDDGIENLTSATITSPKETLPSPAFTHPSQDFEMYETAALVMGDAESMFAAIGYRPGAAQRTRRLGDVLLSQRRYEQAAQALEQAKASLTFFYAGYGVLGQDTNEALIPSDSYPPFFDMCHSGTALDLPFSYAVGDFPRRHRPALKVQQPTEGADKSSRPSETSKLLAYYAGHGAPNISKQALHRRHYRRRSDRHPRLPDCTPASQCLRTPLSHSASPRWSSHRSGLSSLP</sequence>
<evidence type="ECO:0000313" key="2">
    <source>
        <dbReference type="EMBL" id="KZT52268.1"/>
    </source>
</evidence>
<name>A0A165D7Z7_9BASI</name>
<accession>A0A165D7Z7</accession>
<feature type="compositionally biased region" description="Polar residues" evidence="1">
    <location>
        <begin position="271"/>
        <end position="299"/>
    </location>
</feature>
<reference evidence="2 3" key="1">
    <citation type="journal article" date="2016" name="Mol. Biol. Evol.">
        <title>Comparative Genomics of Early-Diverging Mushroom-Forming Fungi Provides Insights into the Origins of Lignocellulose Decay Capabilities.</title>
        <authorList>
            <person name="Nagy L.G."/>
            <person name="Riley R."/>
            <person name="Tritt A."/>
            <person name="Adam C."/>
            <person name="Daum C."/>
            <person name="Floudas D."/>
            <person name="Sun H."/>
            <person name="Yadav J.S."/>
            <person name="Pangilinan J."/>
            <person name="Larsson K.H."/>
            <person name="Matsuura K."/>
            <person name="Barry K."/>
            <person name="Labutti K."/>
            <person name="Kuo R."/>
            <person name="Ohm R.A."/>
            <person name="Bhattacharya S.S."/>
            <person name="Shirouzu T."/>
            <person name="Yoshinaga Y."/>
            <person name="Martin F.M."/>
            <person name="Grigoriev I.V."/>
            <person name="Hibbett D.S."/>
        </authorList>
    </citation>
    <scope>NUCLEOTIDE SEQUENCE [LARGE SCALE GENOMIC DNA]</scope>
    <source>
        <strain evidence="2 3">HHB12733</strain>
    </source>
</reference>
<gene>
    <name evidence="2" type="ORF">CALCODRAFT_558163</name>
</gene>
<feature type="region of interest" description="Disordered" evidence="1">
    <location>
        <begin position="248"/>
        <end position="299"/>
    </location>
</feature>
<proteinExistence type="predicted"/>
<keyword evidence="3" id="KW-1185">Reference proteome</keyword>